<keyword evidence="3" id="KW-1185">Reference proteome</keyword>
<dbReference type="Gene3D" id="3.40.50.12780">
    <property type="entry name" value="N-terminal domain of ligase-like"/>
    <property type="match status" value="1"/>
</dbReference>
<dbReference type="EMBL" id="JAEAOA010001660">
    <property type="protein sequence ID" value="KAK3604606.1"/>
    <property type="molecule type" value="Genomic_DNA"/>
</dbReference>
<protein>
    <recommendedName>
        <fullName evidence="1">AMP-dependent synthetase/ligase domain-containing protein</fullName>
    </recommendedName>
</protein>
<organism evidence="2 3">
    <name type="scientific">Potamilus streckersoni</name>
    <dbReference type="NCBI Taxonomy" id="2493646"/>
    <lineage>
        <taxon>Eukaryota</taxon>
        <taxon>Metazoa</taxon>
        <taxon>Spiralia</taxon>
        <taxon>Lophotrochozoa</taxon>
        <taxon>Mollusca</taxon>
        <taxon>Bivalvia</taxon>
        <taxon>Autobranchia</taxon>
        <taxon>Heteroconchia</taxon>
        <taxon>Palaeoheterodonta</taxon>
        <taxon>Unionida</taxon>
        <taxon>Unionoidea</taxon>
        <taxon>Unionidae</taxon>
        <taxon>Ambleminae</taxon>
        <taxon>Lampsilini</taxon>
        <taxon>Potamilus</taxon>
    </lineage>
</organism>
<dbReference type="InterPro" id="IPR000873">
    <property type="entry name" value="AMP-dep_synth/lig_dom"/>
</dbReference>
<dbReference type="AlphaFoldDB" id="A0AAE0W7R9"/>
<dbReference type="Proteomes" id="UP001195483">
    <property type="component" value="Unassembled WGS sequence"/>
</dbReference>
<reference evidence="2" key="1">
    <citation type="journal article" date="2021" name="Genome Biol. Evol.">
        <title>A High-Quality Reference Genome for a Parasitic Bivalve with Doubly Uniparental Inheritance (Bivalvia: Unionida).</title>
        <authorList>
            <person name="Smith C.H."/>
        </authorList>
    </citation>
    <scope>NUCLEOTIDE SEQUENCE</scope>
    <source>
        <strain evidence="2">CHS0354</strain>
    </source>
</reference>
<evidence type="ECO:0000313" key="2">
    <source>
        <dbReference type="EMBL" id="KAK3604606.1"/>
    </source>
</evidence>
<comment type="caution">
    <text evidence="2">The sequence shown here is derived from an EMBL/GenBank/DDBJ whole genome shotgun (WGS) entry which is preliminary data.</text>
</comment>
<proteinExistence type="predicted"/>
<dbReference type="InterPro" id="IPR042099">
    <property type="entry name" value="ANL_N_sf"/>
</dbReference>
<feature type="domain" description="AMP-dependent synthetase/ligase" evidence="1">
    <location>
        <begin position="36"/>
        <end position="119"/>
    </location>
</feature>
<sequence>MLQTLRLPVFICSRNYHRSEYTVPIPDYSLTDYLFRNISKFGKGIALVDYLTNRSITFDQLYEEVDNVANNLYALGLRTDDCVCLYGTNVPEFAHVICSVTLNGASLTIANSQLTAGELVLFY</sequence>
<evidence type="ECO:0000313" key="3">
    <source>
        <dbReference type="Proteomes" id="UP001195483"/>
    </source>
</evidence>
<evidence type="ECO:0000259" key="1">
    <source>
        <dbReference type="Pfam" id="PF00501"/>
    </source>
</evidence>
<name>A0AAE0W7R9_9BIVA</name>
<dbReference type="SUPFAM" id="SSF56801">
    <property type="entry name" value="Acetyl-CoA synthetase-like"/>
    <property type="match status" value="1"/>
</dbReference>
<gene>
    <name evidence="2" type="ORF">CHS0354_027459</name>
</gene>
<accession>A0AAE0W7R9</accession>
<reference evidence="2" key="3">
    <citation type="submission" date="2023-05" db="EMBL/GenBank/DDBJ databases">
        <authorList>
            <person name="Smith C.H."/>
        </authorList>
    </citation>
    <scope>NUCLEOTIDE SEQUENCE</scope>
    <source>
        <strain evidence="2">CHS0354</strain>
        <tissue evidence="2">Mantle</tissue>
    </source>
</reference>
<dbReference type="Pfam" id="PF00501">
    <property type="entry name" value="AMP-binding"/>
    <property type="match status" value="1"/>
</dbReference>
<reference evidence="2" key="2">
    <citation type="journal article" date="2021" name="Genome Biol. Evol.">
        <title>Developing a high-quality reference genome for a parasitic bivalve with doubly uniparental inheritance (Bivalvia: Unionida).</title>
        <authorList>
            <person name="Smith C.H."/>
        </authorList>
    </citation>
    <scope>NUCLEOTIDE SEQUENCE</scope>
    <source>
        <strain evidence="2">CHS0354</strain>
        <tissue evidence="2">Mantle</tissue>
    </source>
</reference>